<reference evidence="2" key="1">
    <citation type="submission" date="2024-07" db="EMBL/GenBank/DDBJ databases">
        <title>Two chromosome-level genome assemblies of Korean endemic species Abeliophyllum distichum and Forsythia ovata (Oleaceae).</title>
        <authorList>
            <person name="Jang H."/>
        </authorList>
    </citation>
    <scope>NUCLEOTIDE SEQUENCE [LARGE SCALE GENOMIC DNA]</scope>
</reference>
<comment type="caution">
    <text evidence="1">The sequence shown here is derived from an EMBL/GenBank/DDBJ whole genome shotgun (WGS) entry which is preliminary data.</text>
</comment>
<dbReference type="Proteomes" id="UP001604336">
    <property type="component" value="Unassembled WGS sequence"/>
</dbReference>
<dbReference type="PANTHER" id="PTHR34996:SF3">
    <property type="entry name" value="OS06G0327400 PROTEIN"/>
    <property type="match status" value="1"/>
</dbReference>
<sequence>MDYDRDGRRCYGVKGFRINSRRCSVGRIRRKFMYLFRLLGRWKCSYSNALSSLKRNIITRRRRRRNYNKGGNIHMELPYAYAYSSDHHQYRFRSLAHSNSFCSEAIADCLDFIKRNSISMDEYKPMLNRI</sequence>
<accession>A0ABD1SEH6</accession>
<dbReference type="AlphaFoldDB" id="A0ABD1SEH6"/>
<name>A0ABD1SEH6_9LAMI</name>
<protein>
    <submittedName>
        <fullName evidence="1">Uncharacterized protein</fullName>
    </submittedName>
</protein>
<evidence type="ECO:0000313" key="2">
    <source>
        <dbReference type="Proteomes" id="UP001604336"/>
    </source>
</evidence>
<proteinExistence type="predicted"/>
<keyword evidence="2" id="KW-1185">Reference proteome</keyword>
<gene>
    <name evidence="1" type="ORF">Adt_24693</name>
</gene>
<organism evidence="1 2">
    <name type="scientific">Abeliophyllum distichum</name>
    <dbReference type="NCBI Taxonomy" id="126358"/>
    <lineage>
        <taxon>Eukaryota</taxon>
        <taxon>Viridiplantae</taxon>
        <taxon>Streptophyta</taxon>
        <taxon>Embryophyta</taxon>
        <taxon>Tracheophyta</taxon>
        <taxon>Spermatophyta</taxon>
        <taxon>Magnoliopsida</taxon>
        <taxon>eudicotyledons</taxon>
        <taxon>Gunneridae</taxon>
        <taxon>Pentapetalae</taxon>
        <taxon>asterids</taxon>
        <taxon>lamiids</taxon>
        <taxon>Lamiales</taxon>
        <taxon>Oleaceae</taxon>
        <taxon>Forsythieae</taxon>
        <taxon>Abeliophyllum</taxon>
    </lineage>
</organism>
<dbReference type="PANTHER" id="PTHR34996">
    <property type="entry name" value="OS06G0327400 PROTEIN"/>
    <property type="match status" value="1"/>
</dbReference>
<evidence type="ECO:0000313" key="1">
    <source>
        <dbReference type="EMBL" id="KAL2499143.1"/>
    </source>
</evidence>
<dbReference type="EMBL" id="JBFOLK010000007">
    <property type="protein sequence ID" value="KAL2499143.1"/>
    <property type="molecule type" value="Genomic_DNA"/>
</dbReference>